<dbReference type="AlphaFoldDB" id="A0A7C0Y4A0"/>
<sequence>MSNILGQGHLENNGNVTVSAIATNGSVEAYGIYIEGDVDNLANNGEIKVSGDATNGTANIYGIGIIGDVGNLTNNNTIIAKASVTNSAMVDTAVAYGIYIEGDADNLTNNEDIIANATAINDVAEAYGIYVEGDVDDLINSGNVKAISNAINGSVKAYGIQVEGVLEKISNDGNINVYVKTDFSNATIETYGLKVAGNSTGAEIINIGTISINIEAPENANSTNIKGAGIYLKDVGNVYVSNPGEIKLESTVNGTALRTLWIEGTSNVILKDNFAITFGTPGIDPSNETSNFNQRPIYVGSKATLNLNNVTLIVRMDSRNLKYETPYYLIENDNGTVNGEWGNLTKGYTNPDIKVTWYNETEKGENSAIIFSYVPVSKGSIAPLTGFVNSIITHFEISNFIYNFSPISSPIFFISKKEREPIMFASSAISDTGFSLYTSYNKSMWLMPLYTRVDADELGFDSDNYGFAIGLGGKLSDKLSADIFGGYLRGDLDYSIPGSDSEYQDVFIGGLNMIYVPYPYYFKVSISGYYAYHDYEGFTGLNYDLKETADYDSKGCEGEVTVGYFFGKQWYLIPKIGVSYAYHRTDSFWTKVSANPSLNRYYKADDINIFKGLAGLSIVGNFENKEKNTKTSIYGSIRVEQVFGDNDLSIINYVPGQPKYRLEKSISDTTVILQAGFNYKIGKRWDFGISVRGDFNGDYSAYTGKLMLRYNF</sequence>
<dbReference type="SUPFAM" id="SSF103515">
    <property type="entry name" value="Autotransporter"/>
    <property type="match status" value="1"/>
</dbReference>
<dbReference type="InterPro" id="IPR036709">
    <property type="entry name" value="Autotransporte_beta_dom_sf"/>
</dbReference>
<evidence type="ECO:0000259" key="1">
    <source>
        <dbReference type="PROSITE" id="PS51208"/>
    </source>
</evidence>
<protein>
    <submittedName>
        <fullName evidence="2">Autotransporter outer membrane beta-barrel domain-containing protein</fullName>
    </submittedName>
</protein>
<dbReference type="EMBL" id="DRBS01000169">
    <property type="protein sequence ID" value="HDD44078.1"/>
    <property type="molecule type" value="Genomic_DNA"/>
</dbReference>
<dbReference type="InterPro" id="IPR005546">
    <property type="entry name" value="Autotransporte_beta"/>
</dbReference>
<evidence type="ECO:0000313" key="2">
    <source>
        <dbReference type="EMBL" id="HDD44078.1"/>
    </source>
</evidence>
<proteinExistence type="predicted"/>
<dbReference type="Gene3D" id="2.40.128.130">
    <property type="entry name" value="Autotransporter beta-domain"/>
    <property type="match status" value="1"/>
</dbReference>
<accession>A0A7C0Y4A0</accession>
<dbReference type="Proteomes" id="UP000886289">
    <property type="component" value="Unassembled WGS sequence"/>
</dbReference>
<dbReference type="SMART" id="SM00869">
    <property type="entry name" value="Autotransporter"/>
    <property type="match status" value="1"/>
</dbReference>
<reference evidence="2" key="1">
    <citation type="journal article" date="2020" name="mSystems">
        <title>Genome- and Community-Level Interaction Insights into Carbon Utilization and Element Cycling Functions of Hydrothermarchaeota in Hydrothermal Sediment.</title>
        <authorList>
            <person name="Zhou Z."/>
            <person name="Liu Y."/>
            <person name="Xu W."/>
            <person name="Pan J."/>
            <person name="Luo Z.H."/>
            <person name="Li M."/>
        </authorList>
    </citation>
    <scope>NUCLEOTIDE SEQUENCE [LARGE SCALE GENOMIC DNA]</scope>
    <source>
        <strain evidence="2">HyVt-233</strain>
    </source>
</reference>
<comment type="caution">
    <text evidence="2">The sequence shown here is derived from an EMBL/GenBank/DDBJ whole genome shotgun (WGS) entry which is preliminary data.</text>
</comment>
<name>A0A7C0Y4A0_DESA2</name>
<gene>
    <name evidence="2" type="ORF">ENG63_04355</name>
</gene>
<dbReference type="Pfam" id="PF03797">
    <property type="entry name" value="Autotransporter"/>
    <property type="match status" value="1"/>
</dbReference>
<feature type="domain" description="Autotransporter" evidence="1">
    <location>
        <begin position="437"/>
        <end position="712"/>
    </location>
</feature>
<dbReference type="PROSITE" id="PS51208">
    <property type="entry name" value="AUTOTRANSPORTER"/>
    <property type="match status" value="1"/>
</dbReference>
<organism evidence="2">
    <name type="scientific">Desulfofervidus auxilii</name>
    <dbReference type="NCBI Taxonomy" id="1621989"/>
    <lineage>
        <taxon>Bacteria</taxon>
        <taxon>Pseudomonadati</taxon>
        <taxon>Thermodesulfobacteriota</taxon>
        <taxon>Candidatus Desulfofervidia</taxon>
        <taxon>Candidatus Desulfofervidales</taxon>
        <taxon>Candidatus Desulfofervidaceae</taxon>
        <taxon>Candidatus Desulfofervidus</taxon>
    </lineage>
</organism>